<proteinExistence type="predicted"/>
<evidence type="ECO:0000313" key="2">
    <source>
        <dbReference type="Proteomes" id="UP000310314"/>
    </source>
</evidence>
<dbReference type="InterPro" id="IPR058595">
    <property type="entry name" value="Avidin-like"/>
</dbReference>
<name>A0A5S3Q0X0_9FLAO</name>
<dbReference type="OrthoDB" id="5684515at2"/>
<protein>
    <submittedName>
        <fullName evidence="1">Uncharacterized protein</fullName>
    </submittedName>
</protein>
<accession>A0A5S3Q0X0</accession>
<dbReference type="Proteomes" id="UP000310314">
    <property type="component" value="Unassembled WGS sequence"/>
</dbReference>
<reference evidence="1 2" key="1">
    <citation type="submission" date="2019-05" db="EMBL/GenBank/DDBJ databases">
        <authorList>
            <person name="Zhang J.-Y."/>
            <person name="Feg X."/>
            <person name="Du Z.-J."/>
        </authorList>
    </citation>
    <scope>NUCLEOTIDE SEQUENCE [LARGE SCALE GENOMIC DNA]</scope>
    <source>
        <strain evidence="1 2">RZ26</strain>
    </source>
</reference>
<organism evidence="1 2">
    <name type="scientific">Maribacter algarum</name>
    <name type="common">ex Zhang et al. 2020</name>
    <dbReference type="NCBI Taxonomy" id="2578118"/>
    <lineage>
        <taxon>Bacteria</taxon>
        <taxon>Pseudomonadati</taxon>
        <taxon>Bacteroidota</taxon>
        <taxon>Flavobacteriia</taxon>
        <taxon>Flavobacteriales</taxon>
        <taxon>Flavobacteriaceae</taxon>
        <taxon>Maribacter</taxon>
    </lineage>
</organism>
<dbReference type="EMBL" id="VATY01000001">
    <property type="protein sequence ID" value="TMM59227.1"/>
    <property type="molecule type" value="Genomic_DNA"/>
</dbReference>
<sequence length="122" mass="14093">MYRTLKRAKVSEFDFNNKTFSLVENTDNGNATSETIFKYKQEGNLITAEYNGGGIKYGKIIAKLENNTLHMLYQCLTDKEELKAGKATAKINLNEKSKIRLTLNWEWLDKNEERGTSEYIEN</sequence>
<comment type="caution">
    <text evidence="1">The sequence shown here is derived from an EMBL/GenBank/DDBJ whole genome shotgun (WGS) entry which is preliminary data.</text>
</comment>
<evidence type="ECO:0000313" key="1">
    <source>
        <dbReference type="EMBL" id="TMM59227.1"/>
    </source>
</evidence>
<keyword evidence="2" id="KW-1185">Reference proteome</keyword>
<dbReference type="AlphaFoldDB" id="A0A5S3Q0X0"/>
<dbReference type="Pfam" id="PF26421">
    <property type="entry name" value="Avidin_like"/>
    <property type="match status" value="1"/>
</dbReference>
<gene>
    <name evidence="1" type="ORF">FEE95_07285</name>
</gene>